<evidence type="ECO:0000259" key="5">
    <source>
        <dbReference type="PROSITE" id="PS51063"/>
    </source>
</evidence>
<dbReference type="GO" id="GO:0005829">
    <property type="term" value="C:cytosol"/>
    <property type="evidence" value="ECO:0007669"/>
    <property type="project" value="TreeGrafter"/>
</dbReference>
<protein>
    <submittedName>
        <fullName evidence="6">Transcriptional regulator, Crp/Fnr family</fullName>
    </submittedName>
</protein>
<dbReference type="KEGG" id="cyc:PCC7424_3735"/>
<dbReference type="eggNOG" id="COG0664">
    <property type="taxonomic scope" value="Bacteria"/>
</dbReference>
<dbReference type="InterPro" id="IPR018490">
    <property type="entry name" value="cNMP-bd_dom_sf"/>
</dbReference>
<evidence type="ECO:0000313" key="7">
    <source>
        <dbReference type="Proteomes" id="UP000002384"/>
    </source>
</evidence>
<dbReference type="CDD" id="cd00038">
    <property type="entry name" value="CAP_ED"/>
    <property type="match status" value="1"/>
</dbReference>
<dbReference type="PRINTS" id="PR00034">
    <property type="entry name" value="HTHCRP"/>
</dbReference>
<dbReference type="SMART" id="SM00419">
    <property type="entry name" value="HTH_CRP"/>
    <property type="match status" value="1"/>
</dbReference>
<feature type="domain" description="HTH crp-type" evidence="5">
    <location>
        <begin position="136"/>
        <end position="205"/>
    </location>
</feature>
<dbReference type="InterPro" id="IPR050397">
    <property type="entry name" value="Env_Response_Regulators"/>
</dbReference>
<accession>B7KI19</accession>
<dbReference type="SMART" id="SM00100">
    <property type="entry name" value="cNMP"/>
    <property type="match status" value="1"/>
</dbReference>
<dbReference type="InterPro" id="IPR000595">
    <property type="entry name" value="cNMP-bd_dom"/>
</dbReference>
<dbReference type="InterPro" id="IPR036388">
    <property type="entry name" value="WH-like_DNA-bd_sf"/>
</dbReference>
<dbReference type="GO" id="GO:0003677">
    <property type="term" value="F:DNA binding"/>
    <property type="evidence" value="ECO:0007669"/>
    <property type="project" value="UniProtKB-KW"/>
</dbReference>
<name>B7KI19_GLOC7</name>
<feature type="domain" description="Cyclic nucleotide-binding" evidence="4">
    <location>
        <begin position="23"/>
        <end position="85"/>
    </location>
</feature>
<dbReference type="AlphaFoldDB" id="B7KI19"/>
<dbReference type="STRING" id="65393.PCC7424_3735"/>
<gene>
    <name evidence="6" type="ordered locus">PCC7424_3735</name>
</gene>
<evidence type="ECO:0000256" key="1">
    <source>
        <dbReference type="ARBA" id="ARBA00023015"/>
    </source>
</evidence>
<dbReference type="InterPro" id="IPR012318">
    <property type="entry name" value="HTH_CRP"/>
</dbReference>
<dbReference type="PANTHER" id="PTHR24567">
    <property type="entry name" value="CRP FAMILY TRANSCRIPTIONAL REGULATORY PROTEIN"/>
    <property type="match status" value="1"/>
</dbReference>
<dbReference type="SUPFAM" id="SSF46785">
    <property type="entry name" value="Winged helix' DNA-binding domain"/>
    <property type="match status" value="1"/>
</dbReference>
<keyword evidence="1" id="KW-0805">Transcription regulation</keyword>
<evidence type="ECO:0000259" key="4">
    <source>
        <dbReference type="PROSITE" id="PS50042"/>
    </source>
</evidence>
<evidence type="ECO:0000256" key="2">
    <source>
        <dbReference type="ARBA" id="ARBA00023125"/>
    </source>
</evidence>
<dbReference type="GO" id="GO:0003700">
    <property type="term" value="F:DNA-binding transcription factor activity"/>
    <property type="evidence" value="ECO:0007669"/>
    <property type="project" value="TreeGrafter"/>
</dbReference>
<dbReference type="Pfam" id="PF00027">
    <property type="entry name" value="cNMP_binding"/>
    <property type="match status" value="1"/>
</dbReference>
<dbReference type="PROSITE" id="PS51063">
    <property type="entry name" value="HTH_CRP_2"/>
    <property type="match status" value="1"/>
</dbReference>
<dbReference type="InterPro" id="IPR014710">
    <property type="entry name" value="RmlC-like_jellyroll"/>
</dbReference>
<dbReference type="SUPFAM" id="SSF51206">
    <property type="entry name" value="cAMP-binding domain-like"/>
    <property type="match status" value="1"/>
</dbReference>
<organism evidence="6 7">
    <name type="scientific">Gloeothece citriformis (strain PCC 7424)</name>
    <name type="common">Cyanothece sp. (strain PCC 7424)</name>
    <dbReference type="NCBI Taxonomy" id="65393"/>
    <lineage>
        <taxon>Bacteria</taxon>
        <taxon>Bacillati</taxon>
        <taxon>Cyanobacteriota</taxon>
        <taxon>Cyanophyceae</taxon>
        <taxon>Oscillatoriophycideae</taxon>
        <taxon>Chroococcales</taxon>
        <taxon>Aphanothecaceae</taxon>
        <taxon>Gloeothece</taxon>
        <taxon>Gloeothece citriformis</taxon>
    </lineage>
</organism>
<dbReference type="HOGENOM" id="CLU_075053_4_0_3"/>
<dbReference type="Gene3D" id="2.60.120.10">
    <property type="entry name" value="Jelly Rolls"/>
    <property type="match status" value="1"/>
</dbReference>
<reference evidence="7" key="1">
    <citation type="journal article" date="2011" name="MBio">
        <title>Novel metabolic attributes of the genus Cyanothece, comprising a group of unicellular nitrogen-fixing Cyanobacteria.</title>
        <authorList>
            <person name="Bandyopadhyay A."/>
            <person name="Elvitigala T."/>
            <person name="Welsh E."/>
            <person name="Stockel J."/>
            <person name="Liberton M."/>
            <person name="Min H."/>
            <person name="Sherman L.A."/>
            <person name="Pakrasi H.B."/>
        </authorList>
    </citation>
    <scope>NUCLEOTIDE SEQUENCE [LARGE SCALE GENOMIC DNA]</scope>
    <source>
        <strain evidence="7">PCC 7424</strain>
    </source>
</reference>
<dbReference type="Pfam" id="PF13545">
    <property type="entry name" value="HTH_Crp_2"/>
    <property type="match status" value="1"/>
</dbReference>
<dbReference type="OrthoDB" id="571714at2"/>
<keyword evidence="2" id="KW-0238">DNA-binding</keyword>
<keyword evidence="7" id="KW-1185">Reference proteome</keyword>
<keyword evidence="3" id="KW-0804">Transcription</keyword>
<dbReference type="PANTHER" id="PTHR24567:SF74">
    <property type="entry name" value="HTH-TYPE TRANSCRIPTIONAL REGULATOR ARCR"/>
    <property type="match status" value="1"/>
</dbReference>
<sequence>MSTAFLQQDNLPSTLRNVVVLRYLKQQQKLFRRGEQATAVFIVKTGRLKILRPTDSGKNLLQETVTKGHILAENALIEDFYPYTAIAEVPSQVIAYPKQVLLFSFREYPELAQEFIILLSQKIQNLQHRLEWRNIRAAQERVLVYLNHLAQHNHQSTLAILDYPLKEVAAELGLTPETLSRALTRLEQEGKITRFANYITLHHPKIINKK</sequence>
<dbReference type="EMBL" id="CP001291">
    <property type="protein sequence ID" value="ACK72116.1"/>
    <property type="molecule type" value="Genomic_DNA"/>
</dbReference>
<evidence type="ECO:0000313" key="6">
    <source>
        <dbReference type="EMBL" id="ACK72116.1"/>
    </source>
</evidence>
<dbReference type="Gene3D" id="1.10.10.10">
    <property type="entry name" value="Winged helix-like DNA-binding domain superfamily/Winged helix DNA-binding domain"/>
    <property type="match status" value="1"/>
</dbReference>
<dbReference type="RefSeq" id="WP_015955708.1">
    <property type="nucleotide sequence ID" value="NC_011729.1"/>
</dbReference>
<evidence type="ECO:0000256" key="3">
    <source>
        <dbReference type="ARBA" id="ARBA00023163"/>
    </source>
</evidence>
<proteinExistence type="predicted"/>
<dbReference type="Proteomes" id="UP000002384">
    <property type="component" value="Chromosome"/>
</dbReference>
<dbReference type="PROSITE" id="PS50042">
    <property type="entry name" value="CNMP_BINDING_3"/>
    <property type="match status" value="1"/>
</dbReference>
<dbReference type="InterPro" id="IPR036390">
    <property type="entry name" value="WH_DNA-bd_sf"/>
</dbReference>